<accession>A0ABP7HWZ5</accession>
<gene>
    <name evidence="1" type="ORF">GCM10022242_03350</name>
</gene>
<protein>
    <recommendedName>
        <fullName evidence="3">Metal-dependent hydrolase</fullName>
    </recommendedName>
</protein>
<comment type="caution">
    <text evidence="1">The sequence shown here is derived from an EMBL/GenBank/DDBJ whole genome shotgun (WGS) entry which is preliminary data.</text>
</comment>
<reference evidence="2" key="1">
    <citation type="journal article" date="2019" name="Int. J. Syst. Evol. Microbiol.">
        <title>The Global Catalogue of Microorganisms (GCM) 10K type strain sequencing project: providing services to taxonomists for standard genome sequencing and annotation.</title>
        <authorList>
            <consortium name="The Broad Institute Genomics Platform"/>
            <consortium name="The Broad Institute Genome Sequencing Center for Infectious Disease"/>
            <person name="Wu L."/>
            <person name="Ma J."/>
        </authorList>
    </citation>
    <scope>NUCLEOTIDE SEQUENCE [LARGE SCALE GENOMIC DNA]</scope>
    <source>
        <strain evidence="2">JCM 16953</strain>
    </source>
</reference>
<evidence type="ECO:0000313" key="1">
    <source>
        <dbReference type="EMBL" id="GAA3803534.1"/>
    </source>
</evidence>
<sequence>MIGGVAAGAVLGLAAAELSARVSGSRLALASGAGLVTAAAIYPLARRERGEGVALEGAVLAGAGLLTALAGTRPTDPRIRRTLAGAWAAHALFDLLRGPTSDSRLPGWYPAVCAGYDVAYAARTAL</sequence>
<evidence type="ECO:0000313" key="2">
    <source>
        <dbReference type="Proteomes" id="UP001501821"/>
    </source>
</evidence>
<dbReference type="Proteomes" id="UP001501821">
    <property type="component" value="Unassembled WGS sequence"/>
</dbReference>
<keyword evidence="2" id="KW-1185">Reference proteome</keyword>
<organism evidence="1 2">
    <name type="scientific">Nocardioides panacisoli</name>
    <dbReference type="NCBI Taxonomy" id="627624"/>
    <lineage>
        <taxon>Bacteria</taxon>
        <taxon>Bacillati</taxon>
        <taxon>Actinomycetota</taxon>
        <taxon>Actinomycetes</taxon>
        <taxon>Propionibacteriales</taxon>
        <taxon>Nocardioidaceae</taxon>
        <taxon>Nocardioides</taxon>
    </lineage>
</organism>
<proteinExistence type="predicted"/>
<evidence type="ECO:0008006" key="3">
    <source>
        <dbReference type="Google" id="ProtNLM"/>
    </source>
</evidence>
<name>A0ABP7HWZ5_9ACTN</name>
<dbReference type="EMBL" id="BAABAH010000001">
    <property type="protein sequence ID" value="GAA3803534.1"/>
    <property type="molecule type" value="Genomic_DNA"/>
</dbReference>